<evidence type="ECO:0000256" key="2">
    <source>
        <dbReference type="ARBA" id="ARBA00012217"/>
    </source>
</evidence>
<dbReference type="PANTHER" id="PTHR43599">
    <property type="entry name" value="MULTIFUNCTIONAL PROTEIN ADE2"/>
    <property type="match status" value="1"/>
</dbReference>
<evidence type="ECO:0000256" key="4">
    <source>
        <dbReference type="ARBA" id="ARBA00022741"/>
    </source>
</evidence>
<dbReference type="InterPro" id="IPR018236">
    <property type="entry name" value="SAICAR_synthetase_CS"/>
</dbReference>
<dbReference type="GO" id="GO:0006189">
    <property type="term" value="P:'de novo' IMP biosynthetic process"/>
    <property type="evidence" value="ECO:0007669"/>
    <property type="project" value="UniProtKB-UniPathway"/>
</dbReference>
<evidence type="ECO:0000313" key="8">
    <source>
        <dbReference type="EMBL" id="GAI16888.1"/>
    </source>
</evidence>
<keyword evidence="3" id="KW-0436">Ligase</keyword>
<proteinExistence type="predicted"/>
<reference evidence="8" key="1">
    <citation type="journal article" date="2014" name="Front. Microbiol.">
        <title>High frequency of phylogenetically diverse reductive dehalogenase-homologous genes in deep subseafloor sedimentary metagenomes.</title>
        <authorList>
            <person name="Kawai M."/>
            <person name="Futagami T."/>
            <person name="Toyoda A."/>
            <person name="Takaki Y."/>
            <person name="Nishi S."/>
            <person name="Hori S."/>
            <person name="Arai W."/>
            <person name="Tsubouchi T."/>
            <person name="Morono Y."/>
            <person name="Uchiyama I."/>
            <person name="Ito T."/>
            <person name="Fujiyama A."/>
            <person name="Inagaki F."/>
            <person name="Takami H."/>
        </authorList>
    </citation>
    <scope>NUCLEOTIDE SEQUENCE</scope>
    <source>
        <strain evidence="8">Expedition CK06-06</strain>
    </source>
</reference>
<evidence type="ECO:0000256" key="1">
    <source>
        <dbReference type="ARBA" id="ARBA00004672"/>
    </source>
</evidence>
<feature type="domain" description="SAICAR synthetase/ADE2 N-terminal" evidence="7">
    <location>
        <begin position="1"/>
        <end position="104"/>
    </location>
</feature>
<keyword evidence="5" id="KW-0658">Purine biosynthesis</keyword>
<gene>
    <name evidence="8" type="ORF">S06H3_18771</name>
</gene>
<dbReference type="GO" id="GO:0004639">
    <property type="term" value="F:phosphoribosylaminoimidazolesuccinocarboxamide synthase activity"/>
    <property type="evidence" value="ECO:0007669"/>
    <property type="project" value="UniProtKB-EC"/>
</dbReference>
<dbReference type="EMBL" id="BARV01009530">
    <property type="protein sequence ID" value="GAI16888.1"/>
    <property type="molecule type" value="Genomic_DNA"/>
</dbReference>
<protein>
    <recommendedName>
        <fullName evidence="2">phosphoribosylaminoimidazolesuccinocarboxamide synthase</fullName>
        <ecNumber evidence="2">6.3.2.6</ecNumber>
    </recommendedName>
</protein>
<comment type="caution">
    <text evidence="8">The sequence shown here is derived from an EMBL/GenBank/DDBJ whole genome shotgun (WGS) entry which is preliminary data.</text>
</comment>
<dbReference type="GO" id="GO:0005524">
    <property type="term" value="F:ATP binding"/>
    <property type="evidence" value="ECO:0007669"/>
    <property type="project" value="UniProtKB-KW"/>
</dbReference>
<evidence type="ECO:0000259" key="7">
    <source>
        <dbReference type="Pfam" id="PF01259"/>
    </source>
</evidence>
<dbReference type="UniPathway" id="UPA00074">
    <property type="reaction ID" value="UER00131"/>
</dbReference>
<sequence length="111" mass="12712">MYSGKAKDVQIYENNKVKLIFRDSISAFDGEKKDFLQGKGEVNCRMSAKLFEILNEYGIHTHYHSMIDNNTLICDKVEIIPVEVICRNVTAGSFCRRYGVAKRTRSFTTGH</sequence>
<accession>X1LCP6</accession>
<dbReference type="Pfam" id="PF01259">
    <property type="entry name" value="SAICAR_synt"/>
    <property type="match status" value="1"/>
</dbReference>
<dbReference type="InterPro" id="IPR028923">
    <property type="entry name" value="SAICAR_synt/ADE2_N"/>
</dbReference>
<dbReference type="AlphaFoldDB" id="X1LCP6"/>
<dbReference type="SUPFAM" id="SSF56104">
    <property type="entry name" value="SAICAR synthase-like"/>
    <property type="match status" value="1"/>
</dbReference>
<organism evidence="8">
    <name type="scientific">marine sediment metagenome</name>
    <dbReference type="NCBI Taxonomy" id="412755"/>
    <lineage>
        <taxon>unclassified sequences</taxon>
        <taxon>metagenomes</taxon>
        <taxon>ecological metagenomes</taxon>
    </lineage>
</organism>
<evidence type="ECO:0000256" key="5">
    <source>
        <dbReference type="ARBA" id="ARBA00022755"/>
    </source>
</evidence>
<evidence type="ECO:0000256" key="6">
    <source>
        <dbReference type="ARBA" id="ARBA00022840"/>
    </source>
</evidence>
<comment type="pathway">
    <text evidence="1">Purine metabolism; IMP biosynthesis via de novo pathway; 5-amino-1-(5-phospho-D-ribosyl)imidazole-4-carboxamide from 5-amino-1-(5-phospho-D-ribosyl)imidazole-4-carboxylate: step 1/2.</text>
</comment>
<dbReference type="EC" id="6.3.2.6" evidence="2"/>
<keyword evidence="4" id="KW-0547">Nucleotide-binding</keyword>
<dbReference type="Gene3D" id="3.30.200.20">
    <property type="entry name" value="Phosphorylase Kinase, domain 1"/>
    <property type="match status" value="1"/>
</dbReference>
<evidence type="ECO:0000256" key="3">
    <source>
        <dbReference type="ARBA" id="ARBA00022598"/>
    </source>
</evidence>
<dbReference type="PROSITE" id="PS01057">
    <property type="entry name" value="SAICAR_SYNTHETASE_1"/>
    <property type="match status" value="1"/>
</dbReference>
<dbReference type="InterPro" id="IPR050089">
    <property type="entry name" value="SAICAR_synthetase"/>
</dbReference>
<keyword evidence="6" id="KW-0067">ATP-binding</keyword>
<dbReference type="PANTHER" id="PTHR43599:SF3">
    <property type="entry name" value="SI:DKEY-6E2.2"/>
    <property type="match status" value="1"/>
</dbReference>
<name>X1LCP6_9ZZZZ</name>